<dbReference type="RefSeq" id="XP_044658933.1">
    <property type="nucleotide sequence ID" value="XM_044802998.1"/>
</dbReference>
<keyword evidence="9" id="KW-1185">Reference proteome</keyword>
<comment type="similarity">
    <text evidence="2 7">Belongs to the cytochrome P450 family.</text>
</comment>
<dbReference type="PANTHER" id="PTHR24305:SF210">
    <property type="entry name" value="CYTOCHROME P450 MONOOXYGENASE ASQL-RELATED"/>
    <property type="match status" value="1"/>
</dbReference>
<dbReference type="EMBL" id="BOLY01000004">
    <property type="protein sequence ID" value="GIZ44446.1"/>
    <property type="molecule type" value="Genomic_DNA"/>
</dbReference>
<dbReference type="GO" id="GO:0004497">
    <property type="term" value="F:monooxygenase activity"/>
    <property type="evidence" value="ECO:0007669"/>
    <property type="project" value="UniProtKB-KW"/>
</dbReference>
<organism evidence="8 9">
    <name type="scientific">Cercospora kikuchii</name>
    <dbReference type="NCBI Taxonomy" id="84275"/>
    <lineage>
        <taxon>Eukaryota</taxon>
        <taxon>Fungi</taxon>
        <taxon>Dikarya</taxon>
        <taxon>Ascomycota</taxon>
        <taxon>Pezizomycotina</taxon>
        <taxon>Dothideomycetes</taxon>
        <taxon>Dothideomycetidae</taxon>
        <taxon>Mycosphaerellales</taxon>
        <taxon>Mycosphaerellaceae</taxon>
        <taxon>Cercospora</taxon>
    </lineage>
</organism>
<name>A0A9P3FEI1_9PEZI</name>
<dbReference type="InterPro" id="IPR050121">
    <property type="entry name" value="Cytochrome_P450_monoxygenase"/>
</dbReference>
<dbReference type="CDD" id="cd11058">
    <property type="entry name" value="CYP60B-like"/>
    <property type="match status" value="1"/>
</dbReference>
<sequence>MQLIRLRELLQRRVLQLLQFIRDHYAQPKSSTAQPASYAQCSRDRDSLANTGCPLLGVCSGNDAEVAVRLHTKYGPVVRVAPNKLSFAGERSWKDIYGFRKPGEAPILKDHTRYSKPFNGVGSLVTEIDPAVHARQRKLLSHSFADRNLKELEPLLQQWITLFRCKLEERMRSGENVDLVKWFNCTTFDIMGDLAFNESLGMLENGEYSDWVKAIFGSVKTITIIRAVKIIHWLVNTLADEFLVKSPKVQKQGAVHWNYAKQRVDRRLAKRPKRTDLWTNIVKKRDEGEDGLSTEEQYSNASTFMIAGTETTASALSGTIYYLLRNPAYMDRLVQEIRTSHKRPDDITMENTQQLKYLQAVLKEGLRMYPPVPTALPRIIPKSGVTIDGEFVPEGTVVGVHQMALHRSEALFYKANEFRPERWLGEDPAYQNDCLTSIEPFSTGPRNCIGKNLAWHEMRLILATTLYHFDLHLCEESGDWEKQKVYTFWEKIPLWVTLTPAQQKE</sequence>
<dbReference type="InterPro" id="IPR036396">
    <property type="entry name" value="Cyt_P450_sf"/>
</dbReference>
<keyword evidence="4 6" id="KW-0479">Metal-binding</keyword>
<dbReference type="GO" id="GO:0016705">
    <property type="term" value="F:oxidoreductase activity, acting on paired donors, with incorporation or reduction of molecular oxygen"/>
    <property type="evidence" value="ECO:0007669"/>
    <property type="project" value="InterPro"/>
</dbReference>
<dbReference type="GeneID" id="68293218"/>
<evidence type="ECO:0000256" key="1">
    <source>
        <dbReference type="ARBA" id="ARBA00001971"/>
    </source>
</evidence>
<dbReference type="AlphaFoldDB" id="A0A9P3FEI1"/>
<comment type="cofactor">
    <cofactor evidence="1 6">
        <name>heme</name>
        <dbReference type="ChEBI" id="CHEBI:30413"/>
    </cofactor>
</comment>
<evidence type="ECO:0000313" key="8">
    <source>
        <dbReference type="EMBL" id="GIZ44446.1"/>
    </source>
</evidence>
<gene>
    <name evidence="8" type="ORF">CKM354_000764300</name>
</gene>
<evidence type="ECO:0008006" key="10">
    <source>
        <dbReference type="Google" id="ProtNLM"/>
    </source>
</evidence>
<dbReference type="GO" id="GO:0020037">
    <property type="term" value="F:heme binding"/>
    <property type="evidence" value="ECO:0007669"/>
    <property type="project" value="InterPro"/>
</dbReference>
<dbReference type="PROSITE" id="PS00086">
    <property type="entry name" value="CYTOCHROME_P450"/>
    <property type="match status" value="1"/>
</dbReference>
<dbReference type="PANTHER" id="PTHR24305">
    <property type="entry name" value="CYTOCHROME P450"/>
    <property type="match status" value="1"/>
</dbReference>
<dbReference type="Gene3D" id="1.10.630.10">
    <property type="entry name" value="Cytochrome P450"/>
    <property type="match status" value="1"/>
</dbReference>
<dbReference type="Pfam" id="PF00067">
    <property type="entry name" value="p450"/>
    <property type="match status" value="1"/>
</dbReference>
<dbReference type="SUPFAM" id="SSF48264">
    <property type="entry name" value="Cytochrome P450"/>
    <property type="match status" value="1"/>
</dbReference>
<dbReference type="OrthoDB" id="1470350at2759"/>
<dbReference type="InterPro" id="IPR017972">
    <property type="entry name" value="Cyt_P450_CS"/>
</dbReference>
<accession>A0A9P3FEI1</accession>
<dbReference type="InterPro" id="IPR001128">
    <property type="entry name" value="Cyt_P450"/>
</dbReference>
<evidence type="ECO:0000313" key="9">
    <source>
        <dbReference type="Proteomes" id="UP000825890"/>
    </source>
</evidence>
<evidence type="ECO:0000256" key="2">
    <source>
        <dbReference type="ARBA" id="ARBA00010617"/>
    </source>
</evidence>
<protein>
    <recommendedName>
        <fullName evidence="10">Cytochrome P450 monooxygenase</fullName>
    </recommendedName>
</protein>
<keyword evidence="5 6" id="KW-0408">Iron</keyword>
<dbReference type="PRINTS" id="PR00463">
    <property type="entry name" value="EP450I"/>
</dbReference>
<dbReference type="Proteomes" id="UP000825890">
    <property type="component" value="Unassembled WGS sequence"/>
</dbReference>
<proteinExistence type="inferred from homology"/>
<evidence type="ECO:0000256" key="6">
    <source>
        <dbReference type="PIRSR" id="PIRSR602401-1"/>
    </source>
</evidence>
<keyword evidence="7" id="KW-0503">Monooxygenase</keyword>
<dbReference type="InterPro" id="IPR002401">
    <property type="entry name" value="Cyt_P450_E_grp-I"/>
</dbReference>
<dbReference type="PRINTS" id="PR00385">
    <property type="entry name" value="P450"/>
</dbReference>
<keyword evidence="3 6" id="KW-0349">Heme</keyword>
<comment type="caution">
    <text evidence="8">The sequence shown here is derived from an EMBL/GenBank/DDBJ whole genome shotgun (WGS) entry which is preliminary data.</text>
</comment>
<dbReference type="GO" id="GO:0005506">
    <property type="term" value="F:iron ion binding"/>
    <property type="evidence" value="ECO:0007669"/>
    <property type="project" value="InterPro"/>
</dbReference>
<feature type="binding site" description="axial binding residue" evidence="6">
    <location>
        <position position="448"/>
    </location>
    <ligand>
        <name>heme</name>
        <dbReference type="ChEBI" id="CHEBI:30413"/>
    </ligand>
    <ligandPart>
        <name>Fe</name>
        <dbReference type="ChEBI" id="CHEBI:18248"/>
    </ligandPart>
</feature>
<evidence type="ECO:0000256" key="3">
    <source>
        <dbReference type="ARBA" id="ARBA00022617"/>
    </source>
</evidence>
<reference evidence="8 9" key="1">
    <citation type="submission" date="2021-01" db="EMBL/GenBank/DDBJ databases">
        <title>Cercospora kikuchii MAFF 305040 whole genome shotgun sequence.</title>
        <authorList>
            <person name="Kashiwa T."/>
            <person name="Suzuki T."/>
        </authorList>
    </citation>
    <scope>NUCLEOTIDE SEQUENCE [LARGE SCALE GENOMIC DNA]</scope>
    <source>
        <strain evidence="8 9">MAFF 305040</strain>
    </source>
</reference>
<evidence type="ECO:0000256" key="7">
    <source>
        <dbReference type="RuleBase" id="RU000461"/>
    </source>
</evidence>
<keyword evidence="7" id="KW-0560">Oxidoreductase</keyword>
<evidence type="ECO:0000256" key="4">
    <source>
        <dbReference type="ARBA" id="ARBA00022723"/>
    </source>
</evidence>
<evidence type="ECO:0000256" key="5">
    <source>
        <dbReference type="ARBA" id="ARBA00023004"/>
    </source>
</evidence>